<dbReference type="Proteomes" id="UP001060919">
    <property type="component" value="Chromosome"/>
</dbReference>
<evidence type="ECO:0000313" key="2">
    <source>
        <dbReference type="Proteomes" id="UP001060919"/>
    </source>
</evidence>
<dbReference type="AlphaFoldDB" id="A0A915YL43"/>
<protein>
    <submittedName>
        <fullName evidence="1">Uncharacterized protein</fullName>
    </submittedName>
</protein>
<dbReference type="RefSeq" id="WP_264790382.1">
    <property type="nucleotide sequence ID" value="NZ_AP026867.1"/>
</dbReference>
<accession>A0A915YL43</accession>
<sequence length="159" mass="17816">MSLDITVIVANKNHFNNFEYFAHALGLAVELSGEVPFQKVNNSWKDGFVDVVFSPQGTLVCVPSGEYNIAAASKASQVALLALSQNSTIFNLECAENGSIKRIYTDFNGVIRRNVKRPLQWENEAQDYTQILQDCVRTFTGKALHEYHNQTAIRYGIIK</sequence>
<keyword evidence="2" id="KW-1185">Reference proteome</keyword>
<reference evidence="1" key="1">
    <citation type="submission" date="2022-09" db="EMBL/GenBank/DDBJ databases">
        <title>Aureispira anguillicida sp. nov., isolated from Leptocephalus of Japanese eel Anguilla japonica.</title>
        <authorList>
            <person name="Yuasa K."/>
            <person name="Mekata T."/>
            <person name="Ikunari K."/>
        </authorList>
    </citation>
    <scope>NUCLEOTIDE SEQUENCE</scope>
    <source>
        <strain evidence="1">EL160426</strain>
    </source>
</reference>
<organism evidence="1 2">
    <name type="scientific">Aureispira anguillae</name>
    <dbReference type="NCBI Taxonomy" id="2864201"/>
    <lineage>
        <taxon>Bacteria</taxon>
        <taxon>Pseudomonadati</taxon>
        <taxon>Bacteroidota</taxon>
        <taxon>Saprospiria</taxon>
        <taxon>Saprospirales</taxon>
        <taxon>Saprospiraceae</taxon>
        <taxon>Aureispira</taxon>
    </lineage>
</organism>
<name>A0A915YL43_9BACT</name>
<gene>
    <name evidence="1" type="ORF">AsAng_0059920</name>
</gene>
<dbReference type="EMBL" id="AP026867">
    <property type="protein sequence ID" value="BDS15208.1"/>
    <property type="molecule type" value="Genomic_DNA"/>
</dbReference>
<evidence type="ECO:0000313" key="1">
    <source>
        <dbReference type="EMBL" id="BDS15208.1"/>
    </source>
</evidence>
<dbReference type="KEGG" id="aup:AsAng_0059920"/>
<proteinExistence type="predicted"/>